<sequence length="92" mass="10340">MSDDATIEDEPEIEQATRSSRPETDTGLLKWSYIFEMAAKNWLMFLAFSLAVAIFLYLSRKRQRKSVSAALRGDYVPGGSKSGSRSTSNKRD</sequence>
<evidence type="ECO:0000313" key="6">
    <source>
        <dbReference type="Proteomes" id="UP000663852"/>
    </source>
</evidence>
<dbReference type="AlphaFoldDB" id="A0A814Q738"/>
<keyword evidence="5" id="KW-1185">Reference proteome</keyword>
<dbReference type="Proteomes" id="UP000663828">
    <property type="component" value="Unassembled WGS sequence"/>
</dbReference>
<keyword evidence="2" id="KW-1133">Transmembrane helix</keyword>
<feature type="region of interest" description="Disordered" evidence="1">
    <location>
        <begin position="72"/>
        <end position="92"/>
    </location>
</feature>
<feature type="compositionally biased region" description="Polar residues" evidence="1">
    <location>
        <begin position="82"/>
        <end position="92"/>
    </location>
</feature>
<dbReference type="EMBL" id="CAJNOJ010000102">
    <property type="protein sequence ID" value="CAF1114958.1"/>
    <property type="molecule type" value="Genomic_DNA"/>
</dbReference>
<evidence type="ECO:0000313" key="4">
    <source>
        <dbReference type="EMBL" id="CAF1372242.1"/>
    </source>
</evidence>
<name>A0A814Q738_ADIRI</name>
<gene>
    <name evidence="3" type="ORF">EDS130_LOCUS20736</name>
    <name evidence="4" type="ORF">XAT740_LOCUS32605</name>
</gene>
<keyword evidence="2" id="KW-0812">Transmembrane</keyword>
<feature type="transmembrane region" description="Helical" evidence="2">
    <location>
        <begin position="41"/>
        <end position="58"/>
    </location>
</feature>
<keyword evidence="2" id="KW-0472">Membrane</keyword>
<evidence type="ECO:0000313" key="3">
    <source>
        <dbReference type="EMBL" id="CAF1114958.1"/>
    </source>
</evidence>
<dbReference type="Proteomes" id="UP000663852">
    <property type="component" value="Unassembled WGS sequence"/>
</dbReference>
<evidence type="ECO:0000313" key="5">
    <source>
        <dbReference type="Proteomes" id="UP000663828"/>
    </source>
</evidence>
<organism evidence="3 6">
    <name type="scientific">Adineta ricciae</name>
    <name type="common">Rotifer</name>
    <dbReference type="NCBI Taxonomy" id="249248"/>
    <lineage>
        <taxon>Eukaryota</taxon>
        <taxon>Metazoa</taxon>
        <taxon>Spiralia</taxon>
        <taxon>Gnathifera</taxon>
        <taxon>Rotifera</taxon>
        <taxon>Eurotatoria</taxon>
        <taxon>Bdelloidea</taxon>
        <taxon>Adinetida</taxon>
        <taxon>Adinetidae</taxon>
        <taxon>Adineta</taxon>
    </lineage>
</organism>
<feature type="region of interest" description="Disordered" evidence="1">
    <location>
        <begin position="1"/>
        <end position="24"/>
    </location>
</feature>
<feature type="compositionally biased region" description="Acidic residues" evidence="1">
    <location>
        <begin position="1"/>
        <end position="13"/>
    </location>
</feature>
<proteinExistence type="predicted"/>
<protein>
    <submittedName>
        <fullName evidence="3">Uncharacterized protein</fullName>
    </submittedName>
</protein>
<evidence type="ECO:0000256" key="1">
    <source>
        <dbReference type="SAM" id="MobiDB-lite"/>
    </source>
</evidence>
<dbReference type="EMBL" id="CAJNOR010003055">
    <property type="protein sequence ID" value="CAF1372242.1"/>
    <property type="molecule type" value="Genomic_DNA"/>
</dbReference>
<evidence type="ECO:0000256" key="2">
    <source>
        <dbReference type="SAM" id="Phobius"/>
    </source>
</evidence>
<dbReference type="OrthoDB" id="10016956at2759"/>
<accession>A0A814Q738</accession>
<comment type="caution">
    <text evidence="3">The sequence shown here is derived from an EMBL/GenBank/DDBJ whole genome shotgun (WGS) entry which is preliminary data.</text>
</comment>
<reference evidence="3" key="1">
    <citation type="submission" date="2021-02" db="EMBL/GenBank/DDBJ databases">
        <authorList>
            <person name="Nowell W R."/>
        </authorList>
    </citation>
    <scope>NUCLEOTIDE SEQUENCE</scope>
</reference>